<accession>A0A1I4AFF7</accession>
<dbReference type="SUPFAM" id="SSF110395">
    <property type="entry name" value="CutC-like"/>
    <property type="match status" value="1"/>
</dbReference>
<keyword evidence="5" id="KW-1185">Reference proteome</keyword>
<dbReference type="OrthoDB" id="9815677at2"/>
<comment type="caution">
    <text evidence="3">Once thought to be involved in copper homeostasis, experiments in E.coli have shown this is not the case.</text>
</comment>
<dbReference type="PANTHER" id="PTHR12598">
    <property type="entry name" value="COPPER HOMEOSTASIS PROTEIN CUTC"/>
    <property type="match status" value="1"/>
</dbReference>
<dbReference type="GO" id="GO:0005737">
    <property type="term" value="C:cytoplasm"/>
    <property type="evidence" value="ECO:0007669"/>
    <property type="project" value="UniProtKB-SubCell"/>
</dbReference>
<dbReference type="Pfam" id="PF03932">
    <property type="entry name" value="CutC"/>
    <property type="match status" value="1"/>
</dbReference>
<comment type="similarity">
    <text evidence="1 3">Belongs to the CutC family.</text>
</comment>
<dbReference type="PANTHER" id="PTHR12598:SF0">
    <property type="entry name" value="COPPER HOMEOSTASIS PROTEIN CUTC HOMOLOG"/>
    <property type="match status" value="1"/>
</dbReference>
<evidence type="ECO:0000256" key="2">
    <source>
        <dbReference type="ARBA" id="ARBA00022490"/>
    </source>
</evidence>
<dbReference type="Proteomes" id="UP000199589">
    <property type="component" value="Unassembled WGS sequence"/>
</dbReference>
<keyword evidence="2 3" id="KW-0963">Cytoplasm</keyword>
<evidence type="ECO:0000256" key="3">
    <source>
        <dbReference type="HAMAP-Rule" id="MF_00795"/>
    </source>
</evidence>
<dbReference type="AlphaFoldDB" id="A0A1I4AFF7"/>
<dbReference type="FunFam" id="3.20.20.380:FF:000003">
    <property type="entry name" value="Copper homeostasis protein CutC"/>
    <property type="match status" value="1"/>
</dbReference>
<dbReference type="EMBL" id="FOSJ01000048">
    <property type="protein sequence ID" value="SFK55148.1"/>
    <property type="molecule type" value="Genomic_DNA"/>
</dbReference>
<dbReference type="Gene3D" id="3.20.20.380">
    <property type="entry name" value="Copper homeostasis (CutC) domain"/>
    <property type="match status" value="1"/>
</dbReference>
<gene>
    <name evidence="3" type="primary">cutC</name>
    <name evidence="4" type="ORF">SAMN04488569_104818</name>
</gene>
<dbReference type="InterPro" id="IPR005627">
    <property type="entry name" value="CutC-like"/>
</dbReference>
<dbReference type="HAMAP" id="MF_00795">
    <property type="entry name" value="CutC"/>
    <property type="match status" value="1"/>
</dbReference>
<evidence type="ECO:0000313" key="4">
    <source>
        <dbReference type="EMBL" id="SFK55148.1"/>
    </source>
</evidence>
<evidence type="ECO:0000313" key="5">
    <source>
        <dbReference type="Proteomes" id="UP000199589"/>
    </source>
</evidence>
<sequence length="212" mass="23736">MLREFCAENFTDIKKTIRAGADRIELCDNLAVGGTTPSYGVIRYAIEFCKDKSVSIMTMIRPRGGDFVYTSDEIEIMKQDIKMAKEIKTDGVVFGCLTSQKRIDRENMKELLTLSTGCEVTFHMAFDQIPVKYQLEELDWLIEQKVTRVLTHGGLSGTLQDNSEIINKLIEHAAGRIEILPGGGVTYQNVSQLAHIIPASQFHGTKIVDFSN</sequence>
<dbReference type="InterPro" id="IPR036822">
    <property type="entry name" value="CutC-like_dom_sf"/>
</dbReference>
<proteinExistence type="inferred from homology"/>
<evidence type="ECO:0000256" key="1">
    <source>
        <dbReference type="ARBA" id="ARBA00007768"/>
    </source>
</evidence>
<comment type="subcellular location">
    <subcellularLocation>
        <location evidence="3">Cytoplasm</location>
    </subcellularLocation>
</comment>
<organism evidence="4 5">
    <name type="scientific">Marinilactibacillus piezotolerans</name>
    <dbReference type="NCBI Taxonomy" id="258723"/>
    <lineage>
        <taxon>Bacteria</taxon>
        <taxon>Bacillati</taxon>
        <taxon>Bacillota</taxon>
        <taxon>Bacilli</taxon>
        <taxon>Lactobacillales</taxon>
        <taxon>Carnobacteriaceae</taxon>
        <taxon>Marinilactibacillus</taxon>
    </lineage>
</organism>
<protein>
    <recommendedName>
        <fullName evidence="3">PF03932 family protein CutC</fullName>
    </recommendedName>
</protein>
<name>A0A1I4AFF7_9LACT</name>
<dbReference type="GO" id="GO:0005507">
    <property type="term" value="F:copper ion binding"/>
    <property type="evidence" value="ECO:0007669"/>
    <property type="project" value="TreeGrafter"/>
</dbReference>
<reference evidence="5" key="1">
    <citation type="submission" date="2016-10" db="EMBL/GenBank/DDBJ databases">
        <authorList>
            <person name="Varghese N."/>
            <person name="Submissions S."/>
        </authorList>
    </citation>
    <scope>NUCLEOTIDE SEQUENCE [LARGE SCALE GENOMIC DNA]</scope>
    <source>
        <strain evidence="5">DSM 16108</strain>
    </source>
</reference>